<feature type="chain" id="PRO_5043654424" description="Nucleotide-diphospho-sugar transferase domain-containing protein" evidence="2">
    <location>
        <begin position="29"/>
        <end position="559"/>
    </location>
</feature>
<sequence length="559" mass="61865">MVFSSCKLQRQPFLAALAFFWQLQGACAWLYSPAAEQTWFLPTVAHRDVYLKPFQTQQIQAASGLLTVVLPIEPDQQTLELLRIQLRTFVQHLNLSTIAEFLIVTPAEHKAELEAFFKEETLRELPTLRQDLYRVVDDGSCIPEANPNFEWYRDPASYWWNGWLTQQLLKLACAPLVTTPFYMLLDADVFAARPFAASDVFEVQPCDAGSAVCSKEGKQQLRAKNDCHQPYDGKNRQNVEWWTNTAESLQLEAPDVAAWNCTMGVTPQIFSTHIALQLGNYLMQRFQTCCWHGYLLDVADRHNWRRGDAGLSWSTAWTEYSLYFLFAFHSGLYDAFHVSISDSKKHILQDTAVWDASGYEKWDACRDTFQLGRGHLALVQSNIGIDPQQLWNQMSACMGTNGSSASIADASGEDLSQPLQGEAPHSLIPPDAGAAGLSNEAKDGALEVRQGHVGNTADHKPITSQLSLIAEHSADGGTALSRTGLPNLVQALLAEDHNGALLHGDSQPPLLLMRTKVQNPSSQQGLLPEGVLDAGPFAKVPDQKLPAGAVALRVGQDKH</sequence>
<dbReference type="Proteomes" id="UP001438707">
    <property type="component" value="Unassembled WGS sequence"/>
</dbReference>
<comment type="caution">
    <text evidence="3">The sequence shown here is derived from an EMBL/GenBank/DDBJ whole genome shotgun (WGS) entry which is preliminary data.</text>
</comment>
<proteinExistence type="predicted"/>
<evidence type="ECO:0000256" key="2">
    <source>
        <dbReference type="SAM" id="SignalP"/>
    </source>
</evidence>
<dbReference type="Pfam" id="PF20102">
    <property type="entry name" value="DUF6492"/>
    <property type="match status" value="1"/>
</dbReference>
<keyword evidence="4" id="KW-1185">Reference proteome</keyword>
<feature type="region of interest" description="Disordered" evidence="1">
    <location>
        <begin position="419"/>
        <end position="438"/>
    </location>
</feature>
<name>A0AAW1RF31_9CHLO</name>
<dbReference type="EMBL" id="JALJOS010000012">
    <property type="protein sequence ID" value="KAK9832198.1"/>
    <property type="molecule type" value="Genomic_DNA"/>
</dbReference>
<evidence type="ECO:0000256" key="1">
    <source>
        <dbReference type="SAM" id="MobiDB-lite"/>
    </source>
</evidence>
<protein>
    <recommendedName>
        <fullName evidence="5">Nucleotide-diphospho-sugar transferase domain-containing protein</fullName>
    </recommendedName>
</protein>
<dbReference type="InterPro" id="IPR045499">
    <property type="entry name" value="DUF6492"/>
</dbReference>
<dbReference type="AlphaFoldDB" id="A0AAW1RF31"/>
<feature type="signal peptide" evidence="2">
    <location>
        <begin position="1"/>
        <end position="28"/>
    </location>
</feature>
<organism evidence="3 4">
    <name type="scientific">Apatococcus lobatus</name>
    <dbReference type="NCBI Taxonomy" id="904363"/>
    <lineage>
        <taxon>Eukaryota</taxon>
        <taxon>Viridiplantae</taxon>
        <taxon>Chlorophyta</taxon>
        <taxon>core chlorophytes</taxon>
        <taxon>Trebouxiophyceae</taxon>
        <taxon>Chlorellales</taxon>
        <taxon>Chlorellaceae</taxon>
        <taxon>Apatococcus</taxon>
    </lineage>
</organism>
<evidence type="ECO:0000313" key="3">
    <source>
        <dbReference type="EMBL" id="KAK9832198.1"/>
    </source>
</evidence>
<accession>A0AAW1RF31</accession>
<evidence type="ECO:0000313" key="4">
    <source>
        <dbReference type="Proteomes" id="UP001438707"/>
    </source>
</evidence>
<reference evidence="3 4" key="1">
    <citation type="journal article" date="2024" name="Nat. Commun.">
        <title>Phylogenomics reveals the evolutionary origins of lichenization in chlorophyte algae.</title>
        <authorList>
            <person name="Puginier C."/>
            <person name="Libourel C."/>
            <person name="Otte J."/>
            <person name="Skaloud P."/>
            <person name="Haon M."/>
            <person name="Grisel S."/>
            <person name="Petersen M."/>
            <person name="Berrin J.G."/>
            <person name="Delaux P.M."/>
            <person name="Dal Grande F."/>
            <person name="Keller J."/>
        </authorList>
    </citation>
    <scope>NUCLEOTIDE SEQUENCE [LARGE SCALE GENOMIC DNA]</scope>
    <source>
        <strain evidence="3 4">SAG 2145</strain>
    </source>
</reference>
<keyword evidence="2" id="KW-0732">Signal</keyword>
<gene>
    <name evidence="3" type="ORF">WJX74_002597</name>
</gene>
<evidence type="ECO:0008006" key="5">
    <source>
        <dbReference type="Google" id="ProtNLM"/>
    </source>
</evidence>